<dbReference type="Gene3D" id="3.10.20.90">
    <property type="entry name" value="Phosphatidylinositol 3-kinase Catalytic Subunit, Chain A, domain 1"/>
    <property type="match status" value="1"/>
</dbReference>
<dbReference type="InterPro" id="IPR050730">
    <property type="entry name" value="UBX_domain-protein"/>
</dbReference>
<dbReference type="InParanoid" id="L0PCX7"/>
<dbReference type="InterPro" id="IPR001012">
    <property type="entry name" value="UBX_dom"/>
</dbReference>
<dbReference type="EMBL" id="CAKM01000186">
    <property type="protein sequence ID" value="CCJ29475.1"/>
    <property type="molecule type" value="Genomic_DNA"/>
</dbReference>
<dbReference type="Gene3D" id="1.10.8.10">
    <property type="entry name" value="DNA helicase RuvA subunit, C-terminal domain"/>
    <property type="match status" value="1"/>
</dbReference>
<gene>
    <name evidence="2" type="ORF">PNEJI1_001305</name>
</gene>
<evidence type="ECO:0000313" key="3">
    <source>
        <dbReference type="Proteomes" id="UP000010422"/>
    </source>
</evidence>
<dbReference type="CDD" id="cd01767">
    <property type="entry name" value="UBX"/>
    <property type="match status" value="1"/>
</dbReference>
<dbReference type="FunCoup" id="L0PCX7">
    <property type="interactions" value="671"/>
</dbReference>
<dbReference type="InterPro" id="IPR029071">
    <property type="entry name" value="Ubiquitin-like_domsf"/>
</dbReference>
<dbReference type="PANTHER" id="PTHR23322:SF6">
    <property type="entry name" value="UBX DOMAIN-CONTAINING PROTEIN 7"/>
    <property type="match status" value="1"/>
</dbReference>
<dbReference type="SMART" id="SM00594">
    <property type="entry name" value="UAS"/>
    <property type="match status" value="1"/>
</dbReference>
<name>L0PCX7_PNEJI</name>
<dbReference type="Gene3D" id="3.40.30.10">
    <property type="entry name" value="Glutaredoxin"/>
    <property type="match status" value="1"/>
</dbReference>
<dbReference type="CDD" id="cd14348">
    <property type="entry name" value="UBA_p47"/>
    <property type="match status" value="1"/>
</dbReference>
<dbReference type="PROSITE" id="PS50033">
    <property type="entry name" value="UBX"/>
    <property type="match status" value="1"/>
</dbReference>
<dbReference type="GO" id="GO:0043161">
    <property type="term" value="P:proteasome-mediated ubiquitin-dependent protein catabolic process"/>
    <property type="evidence" value="ECO:0007669"/>
    <property type="project" value="TreeGrafter"/>
</dbReference>
<dbReference type="InterPro" id="IPR006577">
    <property type="entry name" value="UAS"/>
</dbReference>
<dbReference type="VEuPathDB" id="FungiDB:PNEJI1_001305"/>
<dbReference type="InterPro" id="IPR036249">
    <property type="entry name" value="Thioredoxin-like_sf"/>
</dbReference>
<sequence>MDDVISQFCSVTCASLEEAKCYLDLSSMNLEQAIILYFELKNAEEKLEVPMKSDDFEDNAIHGRIRKNTEKSLFQSQNDLKSSDINGSISEARNYFEGSNMSESILKYTQFYSNKAKKSVFDQSFSSLWEDTDSFATPEERSKKSRLAYLFRPPFDIMKNIDLETAQEQAKDDMLWVMVNLQDNTDFSCQKLNRDLWKDQRYTAVSPDGILYQQFYPIKEYPHIAIIDPRTGERVKVLSNSAMEPDIHDFLEKYSLDSNFKNPVIQKSTIRRIEDMTEVEQVDAALIESIKERKSNSDKKISCGKEVILIPDDDIDINYDDTQSSPSLFKNIPAIAPPEPVIASFATTYIQFRFPDGSKKVRLFNLSDKISRLFEYIKSELPLNTRKFELMFNRVKLINELNQTLNDLKLKNVNITVEFA</sequence>
<dbReference type="Proteomes" id="UP000010422">
    <property type="component" value="Unassembled WGS sequence"/>
</dbReference>
<organism evidence="3">
    <name type="scientific">Pneumocystis jirovecii</name>
    <name type="common">Human pneumocystis pneumonia agent</name>
    <dbReference type="NCBI Taxonomy" id="42068"/>
    <lineage>
        <taxon>Eukaryota</taxon>
        <taxon>Fungi</taxon>
        <taxon>Dikarya</taxon>
        <taxon>Ascomycota</taxon>
        <taxon>Taphrinomycotina</taxon>
        <taxon>Pneumocystomycetes</taxon>
        <taxon>Pneumocystaceae</taxon>
        <taxon>Pneumocystis</taxon>
    </lineage>
</organism>
<protein>
    <recommendedName>
        <fullName evidence="1">UBX domain-containing protein</fullName>
    </recommendedName>
</protein>
<dbReference type="Pfam" id="PF14555">
    <property type="entry name" value="UBA_4"/>
    <property type="match status" value="1"/>
</dbReference>
<evidence type="ECO:0000259" key="1">
    <source>
        <dbReference type="PROSITE" id="PS50033"/>
    </source>
</evidence>
<dbReference type="SUPFAM" id="SSF52833">
    <property type="entry name" value="Thioredoxin-like"/>
    <property type="match status" value="1"/>
</dbReference>
<dbReference type="STRING" id="1209962.L0PCX7"/>
<dbReference type="PANTHER" id="PTHR23322">
    <property type="entry name" value="FAS-ASSOCIATED PROTEIN"/>
    <property type="match status" value="1"/>
</dbReference>
<proteinExistence type="predicted"/>
<dbReference type="Pfam" id="PF00789">
    <property type="entry name" value="UBX"/>
    <property type="match status" value="1"/>
</dbReference>
<feature type="domain" description="UBX" evidence="1">
    <location>
        <begin position="343"/>
        <end position="418"/>
    </location>
</feature>
<dbReference type="Pfam" id="PF13899">
    <property type="entry name" value="Thioredoxin_7"/>
    <property type="match status" value="1"/>
</dbReference>
<comment type="caution">
    <text evidence="2">The sequence shown here is derived from an EMBL/GenBank/DDBJ whole genome shotgun (WGS) entry which is preliminary data.</text>
</comment>
<dbReference type="AlphaFoldDB" id="L0PCX7"/>
<evidence type="ECO:0000313" key="2">
    <source>
        <dbReference type="EMBL" id="CCJ29475.1"/>
    </source>
</evidence>
<dbReference type="CDD" id="cd02958">
    <property type="entry name" value="UAS"/>
    <property type="match status" value="1"/>
</dbReference>
<dbReference type="GO" id="GO:0043130">
    <property type="term" value="F:ubiquitin binding"/>
    <property type="evidence" value="ECO:0007669"/>
    <property type="project" value="TreeGrafter"/>
</dbReference>
<dbReference type="SUPFAM" id="SSF54236">
    <property type="entry name" value="Ubiquitin-like"/>
    <property type="match status" value="1"/>
</dbReference>
<accession>L0PCX7</accession>
<dbReference type="GO" id="GO:0005634">
    <property type="term" value="C:nucleus"/>
    <property type="evidence" value="ECO:0007669"/>
    <property type="project" value="TreeGrafter"/>
</dbReference>
<reference evidence="2 3" key="1">
    <citation type="journal article" date="2012" name="MBio">
        <title>De novo assembly of the Pneumocystis jirovecii genome from a single bronchoalveolar lavage fluid specimen from a patient.</title>
        <authorList>
            <person name="Cisse O.H."/>
            <person name="Pagni M."/>
            <person name="Hauser P.M."/>
        </authorList>
    </citation>
    <scope>NUCLEOTIDE SEQUENCE [LARGE SCALE GENOMIC DNA]</scope>
    <source>
        <strain evidence="2 3">SE8</strain>
    </source>
</reference>